<evidence type="ECO:0000256" key="1">
    <source>
        <dbReference type="SAM" id="MobiDB-lite"/>
    </source>
</evidence>
<dbReference type="Proteomes" id="UP000446786">
    <property type="component" value="Unassembled WGS sequence"/>
</dbReference>
<evidence type="ECO:0000313" key="2">
    <source>
        <dbReference type="EMBL" id="MXP30582.1"/>
    </source>
</evidence>
<proteinExistence type="predicted"/>
<dbReference type="OrthoDB" id="7586034at2"/>
<dbReference type="EMBL" id="WTYE01000001">
    <property type="protein sequence ID" value="MXP33342.1"/>
    <property type="molecule type" value="Genomic_DNA"/>
</dbReference>
<feature type="region of interest" description="Disordered" evidence="1">
    <location>
        <begin position="20"/>
        <end position="43"/>
    </location>
</feature>
<dbReference type="RefSeq" id="WP_160778114.1">
    <property type="nucleotide sequence ID" value="NZ_BAAAZF010000001.1"/>
</dbReference>
<protein>
    <submittedName>
        <fullName evidence="3">Uncharacterized protein</fullName>
    </submittedName>
</protein>
<feature type="compositionally biased region" description="Basic and acidic residues" evidence="1">
    <location>
        <begin position="22"/>
        <end position="43"/>
    </location>
</feature>
<reference evidence="3 4" key="1">
    <citation type="submission" date="2019-12" db="EMBL/GenBank/DDBJ databases">
        <title>Genomic-based taxomic classification of the family Erythrobacteraceae.</title>
        <authorList>
            <person name="Xu L."/>
        </authorList>
    </citation>
    <scope>NUCLEOTIDE SEQUENCE [LARGE SCALE GENOMIC DNA]</scope>
    <source>
        <strain evidence="3 4">JCM 16677</strain>
    </source>
</reference>
<accession>A0A845AR38</accession>
<sequence>MTRVGNTEQVMALVRNQLQRMARREKSEKTQKAGKPEARTLTSRERVQALNAIKDLSEEDFTQSFVRAMLSEEFGEKVSNSPGFQQVIERTASAMRADSEIAALLNRVRGEL</sequence>
<evidence type="ECO:0000313" key="4">
    <source>
        <dbReference type="Proteomes" id="UP000446786"/>
    </source>
</evidence>
<organism evidence="3 4">
    <name type="scientific">Parerythrobacter jejuensis</name>
    <dbReference type="NCBI Taxonomy" id="795812"/>
    <lineage>
        <taxon>Bacteria</taxon>
        <taxon>Pseudomonadati</taxon>
        <taxon>Pseudomonadota</taxon>
        <taxon>Alphaproteobacteria</taxon>
        <taxon>Sphingomonadales</taxon>
        <taxon>Erythrobacteraceae</taxon>
        <taxon>Parerythrobacter</taxon>
    </lineage>
</organism>
<dbReference type="EMBL" id="WTYE01000001">
    <property type="protein sequence ID" value="MXP30582.1"/>
    <property type="molecule type" value="Genomic_DNA"/>
</dbReference>
<name>A0A845AR38_9SPHN</name>
<gene>
    <name evidence="2" type="ORF">GRI94_01960</name>
    <name evidence="3" type="ORF">GRI94_16050</name>
</gene>
<evidence type="ECO:0000313" key="3">
    <source>
        <dbReference type="EMBL" id="MXP33342.1"/>
    </source>
</evidence>
<dbReference type="AlphaFoldDB" id="A0A845AR38"/>
<comment type="caution">
    <text evidence="3">The sequence shown here is derived from an EMBL/GenBank/DDBJ whole genome shotgun (WGS) entry which is preliminary data.</text>
</comment>
<keyword evidence="4" id="KW-1185">Reference proteome</keyword>